<name>K5VIN1_PHACS</name>
<gene>
    <name evidence="1" type="ORF">PHACADRAFT_263134</name>
</gene>
<dbReference type="GeneID" id="18918472"/>
<protein>
    <submittedName>
        <fullName evidence="1">Uncharacterized protein</fullName>
    </submittedName>
</protein>
<organism evidence="1 2">
    <name type="scientific">Phanerochaete carnosa (strain HHB-10118-sp)</name>
    <name type="common">White-rot fungus</name>
    <name type="synonym">Peniophora carnosa</name>
    <dbReference type="NCBI Taxonomy" id="650164"/>
    <lineage>
        <taxon>Eukaryota</taxon>
        <taxon>Fungi</taxon>
        <taxon>Dikarya</taxon>
        <taxon>Basidiomycota</taxon>
        <taxon>Agaricomycotina</taxon>
        <taxon>Agaricomycetes</taxon>
        <taxon>Polyporales</taxon>
        <taxon>Phanerochaetaceae</taxon>
        <taxon>Phanerochaete</taxon>
    </lineage>
</organism>
<dbReference type="EMBL" id="JH930477">
    <property type="protein sequence ID" value="EKM51143.1"/>
    <property type="molecule type" value="Genomic_DNA"/>
</dbReference>
<evidence type="ECO:0000313" key="2">
    <source>
        <dbReference type="Proteomes" id="UP000008370"/>
    </source>
</evidence>
<keyword evidence="2" id="KW-1185">Reference proteome</keyword>
<reference evidence="1 2" key="1">
    <citation type="journal article" date="2012" name="BMC Genomics">
        <title>Comparative genomics of the white-rot fungi, Phanerochaete carnosa and P. chrysosporium, to elucidate the genetic basis of the distinct wood types they colonize.</title>
        <authorList>
            <person name="Suzuki H."/>
            <person name="MacDonald J."/>
            <person name="Syed K."/>
            <person name="Salamov A."/>
            <person name="Hori C."/>
            <person name="Aerts A."/>
            <person name="Henrissat B."/>
            <person name="Wiebenga A."/>
            <person name="vanKuyk P.A."/>
            <person name="Barry K."/>
            <person name="Lindquist E."/>
            <person name="LaButti K."/>
            <person name="Lapidus A."/>
            <person name="Lucas S."/>
            <person name="Coutinho P."/>
            <person name="Gong Y."/>
            <person name="Samejima M."/>
            <person name="Mahadevan R."/>
            <person name="Abou-Zaid M."/>
            <person name="de Vries R.P."/>
            <person name="Igarashi K."/>
            <person name="Yadav J.S."/>
            <person name="Grigoriev I.V."/>
            <person name="Master E.R."/>
        </authorList>
    </citation>
    <scope>NUCLEOTIDE SEQUENCE [LARGE SCALE GENOMIC DNA]</scope>
    <source>
        <strain evidence="1 2">HHB-10118-sp</strain>
    </source>
</reference>
<proteinExistence type="predicted"/>
<evidence type="ECO:0000313" key="1">
    <source>
        <dbReference type="EMBL" id="EKM51143.1"/>
    </source>
</evidence>
<dbReference type="OrthoDB" id="2984728at2759"/>
<dbReference type="AlphaFoldDB" id="K5VIN1"/>
<dbReference type="KEGG" id="pco:PHACADRAFT_263134"/>
<sequence>MSHTAEGTIRAQGPNRFVANFIMPNGQLRSFVASIDPPTDNITTSTATLTWSDDNQLNGQDRYSGTLGADVTITLVRGPTMKGTLQEPVDPTQAIVGNGYWIIS</sequence>
<accession>K5VIN1</accession>
<dbReference type="Proteomes" id="UP000008370">
    <property type="component" value="Unassembled WGS sequence"/>
</dbReference>
<dbReference type="InParanoid" id="K5VIN1"/>
<dbReference type="RefSeq" id="XP_007400298.1">
    <property type="nucleotide sequence ID" value="XM_007400236.1"/>
</dbReference>
<dbReference type="HOGENOM" id="CLU_155349_3_0_1"/>